<dbReference type="EMBL" id="JBHSPF010000068">
    <property type="protein sequence ID" value="MFC5629743.1"/>
    <property type="molecule type" value="Genomic_DNA"/>
</dbReference>
<dbReference type="PANTHER" id="PTHR10889:SF1">
    <property type="entry name" value="DEOXYRIBOSE-PHOSPHATE ALDOLASE"/>
    <property type="match status" value="1"/>
</dbReference>
<dbReference type="InterPro" id="IPR002915">
    <property type="entry name" value="DeoC/FbaB/LacD_aldolase"/>
</dbReference>
<dbReference type="RefSeq" id="WP_270898137.1">
    <property type="nucleotide sequence ID" value="NZ_JBHSPF010000068.1"/>
</dbReference>
<dbReference type="GO" id="GO:0004139">
    <property type="term" value="F:deoxyribose-phosphate aldolase activity"/>
    <property type="evidence" value="ECO:0007669"/>
    <property type="project" value="UniProtKB-EC"/>
</dbReference>
<dbReference type="EC" id="4.1.2.4" evidence="6"/>
<keyword evidence="2 6" id="KW-0963">Cytoplasm</keyword>
<name>A0ABW0U8E6_9BACI</name>
<keyword evidence="4 6" id="KW-0704">Schiff base</keyword>
<comment type="subcellular location">
    <subcellularLocation>
        <location evidence="6">Cytoplasm</location>
    </subcellularLocation>
</comment>
<comment type="caution">
    <text evidence="7">The sequence shown here is derived from an EMBL/GenBank/DDBJ whole genome shotgun (WGS) entry which is preliminary data.</text>
</comment>
<gene>
    <name evidence="6 7" type="primary">deoC</name>
    <name evidence="7" type="ORF">ACFPTR_12885</name>
</gene>
<dbReference type="NCBIfam" id="TIGR00126">
    <property type="entry name" value="deoC"/>
    <property type="match status" value="1"/>
</dbReference>
<comment type="similarity">
    <text evidence="1 6">Belongs to the DeoC/FbaB aldolase family. DeoC type 1 subfamily.</text>
</comment>
<sequence length="226" mass="23799">MESTSLAKVIDHTLLKPEATVSDVVALAREAKQYGFFSVCVQPSMVKTAYEILADTDVNVCTVIGFPLGATFTSVKVFEAKEAINAGASELDMVMAIGALKAGNDEYVKQDIQSVVEAAKDQAIVKVIIETALLTDQEKEKACQLAVEAGADFVKTSSGFSGGGAKVADVERMKKIVGEKAKVKASGGIRTKEAALEMLEAGADRLGTSASLSIIEAMTYKGDTNH</sequence>
<comment type="function">
    <text evidence="6">Catalyzes a reversible aldol reaction between acetaldehyde and D-glyceraldehyde 3-phosphate to generate 2-deoxy-D-ribose 5-phosphate.</text>
</comment>
<evidence type="ECO:0000256" key="2">
    <source>
        <dbReference type="ARBA" id="ARBA00022490"/>
    </source>
</evidence>
<evidence type="ECO:0000313" key="8">
    <source>
        <dbReference type="Proteomes" id="UP001596143"/>
    </source>
</evidence>
<organism evidence="7 8">
    <name type="scientific">Aliibacillus thermotolerans</name>
    <dbReference type="NCBI Taxonomy" id="1834418"/>
    <lineage>
        <taxon>Bacteria</taxon>
        <taxon>Bacillati</taxon>
        <taxon>Bacillota</taxon>
        <taxon>Bacilli</taxon>
        <taxon>Bacillales</taxon>
        <taxon>Bacillaceae</taxon>
        <taxon>Aliibacillus</taxon>
    </lineage>
</organism>
<feature type="active site" description="Proton donor/acceptor" evidence="6">
    <location>
        <position position="92"/>
    </location>
</feature>
<keyword evidence="8" id="KW-1185">Reference proteome</keyword>
<dbReference type="Gene3D" id="3.20.20.70">
    <property type="entry name" value="Aldolase class I"/>
    <property type="match status" value="1"/>
</dbReference>
<dbReference type="PIRSF" id="PIRSF001357">
    <property type="entry name" value="DeoC"/>
    <property type="match status" value="1"/>
</dbReference>
<accession>A0ABW0U8E6</accession>
<feature type="active site" description="Schiff-base intermediate with acetaldehyde" evidence="6">
    <location>
        <position position="155"/>
    </location>
</feature>
<dbReference type="InterPro" id="IPR028581">
    <property type="entry name" value="DeoC_typeI"/>
</dbReference>
<dbReference type="InterPro" id="IPR013785">
    <property type="entry name" value="Aldolase_TIM"/>
</dbReference>
<feature type="active site" description="Proton donor/acceptor" evidence="6">
    <location>
        <position position="184"/>
    </location>
</feature>
<keyword evidence="3 6" id="KW-0456">Lyase</keyword>
<evidence type="ECO:0000256" key="1">
    <source>
        <dbReference type="ARBA" id="ARBA00010936"/>
    </source>
</evidence>
<evidence type="ECO:0000256" key="5">
    <source>
        <dbReference type="ARBA" id="ARBA00048791"/>
    </source>
</evidence>
<comment type="catalytic activity">
    <reaction evidence="5 6">
        <text>2-deoxy-D-ribose 5-phosphate = D-glyceraldehyde 3-phosphate + acetaldehyde</text>
        <dbReference type="Rhea" id="RHEA:12821"/>
        <dbReference type="ChEBI" id="CHEBI:15343"/>
        <dbReference type="ChEBI" id="CHEBI:59776"/>
        <dbReference type="ChEBI" id="CHEBI:62877"/>
        <dbReference type="EC" id="4.1.2.4"/>
    </reaction>
</comment>
<dbReference type="InterPro" id="IPR011343">
    <property type="entry name" value="DeoC"/>
</dbReference>
<dbReference type="Pfam" id="PF01791">
    <property type="entry name" value="DeoC"/>
    <property type="match status" value="1"/>
</dbReference>
<protein>
    <recommendedName>
        <fullName evidence="6">Deoxyribose-phosphate aldolase</fullName>
        <shortName evidence="6">DERA</shortName>
        <ecNumber evidence="6">4.1.2.4</ecNumber>
    </recommendedName>
    <alternativeName>
        <fullName evidence="6">2-deoxy-D-ribose 5-phosphate aldolase</fullName>
    </alternativeName>
    <alternativeName>
        <fullName evidence="6">Phosphodeoxyriboaldolase</fullName>
        <shortName evidence="6">Deoxyriboaldolase</shortName>
    </alternativeName>
</protein>
<dbReference type="Proteomes" id="UP001596143">
    <property type="component" value="Unassembled WGS sequence"/>
</dbReference>
<evidence type="ECO:0000256" key="4">
    <source>
        <dbReference type="ARBA" id="ARBA00023270"/>
    </source>
</evidence>
<proteinExistence type="inferred from homology"/>
<dbReference type="CDD" id="cd00959">
    <property type="entry name" value="DeoC"/>
    <property type="match status" value="1"/>
</dbReference>
<dbReference type="HAMAP" id="MF_00114">
    <property type="entry name" value="DeoC_type1"/>
    <property type="match status" value="1"/>
</dbReference>
<comment type="pathway">
    <text evidence="6">Carbohydrate degradation; 2-deoxy-D-ribose 1-phosphate degradation; D-glyceraldehyde 3-phosphate and acetaldehyde from 2-deoxy-alpha-D-ribose 1-phosphate: step 2/2.</text>
</comment>
<dbReference type="PANTHER" id="PTHR10889">
    <property type="entry name" value="DEOXYRIBOSE-PHOSPHATE ALDOLASE"/>
    <property type="match status" value="1"/>
</dbReference>
<evidence type="ECO:0000256" key="3">
    <source>
        <dbReference type="ARBA" id="ARBA00023239"/>
    </source>
</evidence>
<reference evidence="8" key="1">
    <citation type="journal article" date="2019" name="Int. J. Syst. Evol. Microbiol.">
        <title>The Global Catalogue of Microorganisms (GCM) 10K type strain sequencing project: providing services to taxonomists for standard genome sequencing and annotation.</title>
        <authorList>
            <consortium name="The Broad Institute Genomics Platform"/>
            <consortium name="The Broad Institute Genome Sequencing Center for Infectious Disease"/>
            <person name="Wu L."/>
            <person name="Ma J."/>
        </authorList>
    </citation>
    <scope>NUCLEOTIDE SEQUENCE [LARGE SCALE GENOMIC DNA]</scope>
    <source>
        <strain evidence="8">CGMCC 1.15790</strain>
    </source>
</reference>
<dbReference type="SUPFAM" id="SSF51569">
    <property type="entry name" value="Aldolase"/>
    <property type="match status" value="1"/>
</dbReference>
<dbReference type="SMART" id="SM01133">
    <property type="entry name" value="DeoC"/>
    <property type="match status" value="1"/>
</dbReference>
<evidence type="ECO:0000313" key="7">
    <source>
        <dbReference type="EMBL" id="MFC5629743.1"/>
    </source>
</evidence>
<evidence type="ECO:0000256" key="6">
    <source>
        <dbReference type="HAMAP-Rule" id="MF_00114"/>
    </source>
</evidence>